<protein>
    <recommendedName>
        <fullName evidence="10">Protein RALF-like 24</fullName>
    </recommendedName>
</protein>
<proteinExistence type="inferred from homology"/>
<organism evidence="8 9">
    <name type="scientific">Citrus unshiu</name>
    <name type="common">Satsuma mandarin</name>
    <name type="synonym">Citrus nobilis var. unshiu</name>
    <dbReference type="NCBI Taxonomy" id="55188"/>
    <lineage>
        <taxon>Eukaryota</taxon>
        <taxon>Viridiplantae</taxon>
        <taxon>Streptophyta</taxon>
        <taxon>Embryophyta</taxon>
        <taxon>Tracheophyta</taxon>
        <taxon>Spermatophyta</taxon>
        <taxon>Magnoliopsida</taxon>
        <taxon>eudicotyledons</taxon>
        <taxon>Gunneridae</taxon>
        <taxon>Pentapetalae</taxon>
        <taxon>rosids</taxon>
        <taxon>malvids</taxon>
        <taxon>Sapindales</taxon>
        <taxon>Rutaceae</taxon>
        <taxon>Aurantioideae</taxon>
        <taxon>Citrus</taxon>
    </lineage>
</organism>
<dbReference type="GO" id="GO:0040008">
    <property type="term" value="P:regulation of growth"/>
    <property type="evidence" value="ECO:0007669"/>
    <property type="project" value="UniProtKB-ARBA"/>
</dbReference>
<evidence type="ECO:0000256" key="1">
    <source>
        <dbReference type="ARBA" id="ARBA00004613"/>
    </source>
</evidence>
<keyword evidence="6" id="KW-1015">Disulfide bond</keyword>
<evidence type="ECO:0000256" key="4">
    <source>
        <dbReference type="ARBA" id="ARBA00022702"/>
    </source>
</evidence>
<feature type="chain" id="PRO_5014150980" description="Protein RALF-like 24" evidence="7">
    <location>
        <begin position="25"/>
        <end position="125"/>
    </location>
</feature>
<comment type="similarity">
    <text evidence="2">Belongs to the plant rapid alkalinization factor (RALF) family.</text>
</comment>
<dbReference type="GO" id="GO:0009506">
    <property type="term" value="C:plasmodesma"/>
    <property type="evidence" value="ECO:0007669"/>
    <property type="project" value="TreeGrafter"/>
</dbReference>
<evidence type="ECO:0000256" key="2">
    <source>
        <dbReference type="ARBA" id="ARBA00009178"/>
    </source>
</evidence>
<keyword evidence="5 7" id="KW-0732">Signal</keyword>
<sequence>MSKTQVINVRILFTAAIFLQICNGASVLGSEIDVNYVMPQSQSQSQRVCSKSIEDCFTDAELMESESSRRVLVMQKKYISYDTLRRDMVPCDKPGASYYECHSGQANSYNRGCQIITRCARGIKN</sequence>
<feature type="signal peptide" evidence="7">
    <location>
        <begin position="1"/>
        <end position="24"/>
    </location>
</feature>
<dbReference type="GO" id="GO:0019722">
    <property type="term" value="P:calcium-mediated signaling"/>
    <property type="evidence" value="ECO:0007669"/>
    <property type="project" value="TreeGrafter"/>
</dbReference>
<keyword evidence="9" id="KW-1185">Reference proteome</keyword>
<gene>
    <name evidence="8" type="ORF">CUMW_256390</name>
</gene>
<dbReference type="InterPro" id="IPR008801">
    <property type="entry name" value="RALF"/>
</dbReference>
<dbReference type="EMBL" id="BDQV01000700">
    <property type="protein sequence ID" value="GAY67427.1"/>
    <property type="molecule type" value="Genomic_DNA"/>
</dbReference>
<evidence type="ECO:0000256" key="6">
    <source>
        <dbReference type="ARBA" id="ARBA00023157"/>
    </source>
</evidence>
<accession>A0A2H5QS19</accession>
<evidence type="ECO:0008006" key="10">
    <source>
        <dbReference type="Google" id="ProtNLM"/>
    </source>
</evidence>
<dbReference type="GO" id="GO:0005179">
    <property type="term" value="F:hormone activity"/>
    <property type="evidence" value="ECO:0007669"/>
    <property type="project" value="UniProtKB-KW"/>
</dbReference>
<reference evidence="8 9" key="1">
    <citation type="journal article" date="2017" name="Front. Genet.">
        <title>Draft sequencing of the heterozygous diploid genome of Satsuma (Citrus unshiu Marc.) using a hybrid assembly approach.</title>
        <authorList>
            <person name="Shimizu T."/>
            <person name="Tanizawa Y."/>
            <person name="Mochizuki T."/>
            <person name="Nagasaki H."/>
            <person name="Yoshioka T."/>
            <person name="Toyoda A."/>
            <person name="Fujiyama A."/>
            <person name="Kaminuma E."/>
            <person name="Nakamura Y."/>
        </authorList>
    </citation>
    <scope>NUCLEOTIDE SEQUENCE [LARGE SCALE GENOMIC DNA]</scope>
    <source>
        <strain evidence="9">cv. Miyagawa wase</strain>
    </source>
</reference>
<dbReference type="AlphaFoldDB" id="A0A2H5QS19"/>
<dbReference type="PANTHER" id="PTHR33136:SF36">
    <property type="entry name" value="PROTEIN RALF-LIKE 31"/>
    <property type="match status" value="1"/>
</dbReference>
<keyword evidence="4" id="KW-0372">Hormone</keyword>
<evidence type="ECO:0000313" key="9">
    <source>
        <dbReference type="Proteomes" id="UP000236630"/>
    </source>
</evidence>
<dbReference type="PANTHER" id="PTHR33136">
    <property type="entry name" value="RAPID ALKALINIZATION FACTOR-LIKE"/>
    <property type="match status" value="1"/>
</dbReference>
<evidence type="ECO:0000313" key="8">
    <source>
        <dbReference type="EMBL" id="GAY67427.1"/>
    </source>
</evidence>
<dbReference type="GO" id="GO:0005576">
    <property type="term" value="C:extracellular region"/>
    <property type="evidence" value="ECO:0007669"/>
    <property type="project" value="UniProtKB-SubCell"/>
</dbReference>
<evidence type="ECO:0000256" key="7">
    <source>
        <dbReference type="SAM" id="SignalP"/>
    </source>
</evidence>
<comment type="subcellular location">
    <subcellularLocation>
        <location evidence="1">Secreted</location>
    </subcellularLocation>
</comment>
<keyword evidence="3" id="KW-0964">Secreted</keyword>
<evidence type="ECO:0000256" key="3">
    <source>
        <dbReference type="ARBA" id="ARBA00022525"/>
    </source>
</evidence>
<dbReference type="Pfam" id="PF05498">
    <property type="entry name" value="RALF"/>
    <property type="match status" value="1"/>
</dbReference>
<evidence type="ECO:0000256" key="5">
    <source>
        <dbReference type="ARBA" id="ARBA00022729"/>
    </source>
</evidence>
<comment type="caution">
    <text evidence="8">The sequence shown here is derived from an EMBL/GenBank/DDBJ whole genome shotgun (WGS) entry which is preliminary data.</text>
</comment>
<dbReference type="STRING" id="55188.A0A2H5QS19"/>
<name>A0A2H5QS19_CITUN</name>
<dbReference type="Proteomes" id="UP000236630">
    <property type="component" value="Unassembled WGS sequence"/>
</dbReference>